<dbReference type="InterPro" id="IPR017900">
    <property type="entry name" value="4Fe4S_Fe_S_CS"/>
</dbReference>
<evidence type="ECO:0000313" key="8">
    <source>
        <dbReference type="EMBL" id="MBR0596439.1"/>
    </source>
</evidence>
<dbReference type="Proteomes" id="UP000675664">
    <property type="component" value="Unassembled WGS sequence"/>
</dbReference>
<dbReference type="GO" id="GO:0051539">
    <property type="term" value="F:4 iron, 4 sulfur cluster binding"/>
    <property type="evidence" value="ECO:0007669"/>
    <property type="project" value="UniProtKB-KW"/>
</dbReference>
<dbReference type="Pfam" id="PF14697">
    <property type="entry name" value="Fer4_21"/>
    <property type="match status" value="1"/>
</dbReference>
<keyword evidence="4" id="KW-0249">Electron transport</keyword>
<proteinExistence type="predicted"/>
<dbReference type="InterPro" id="IPR050294">
    <property type="entry name" value="RnfB_subfamily"/>
</dbReference>
<dbReference type="RefSeq" id="WP_227016569.1">
    <property type="nucleotide sequence ID" value="NZ_JAGSND010000001.1"/>
</dbReference>
<dbReference type="PANTHER" id="PTHR42859">
    <property type="entry name" value="OXIDOREDUCTASE"/>
    <property type="match status" value="1"/>
</dbReference>
<protein>
    <submittedName>
        <fullName evidence="8">4Fe-4S binding protein</fullName>
    </submittedName>
</protein>
<dbReference type="PROSITE" id="PS51379">
    <property type="entry name" value="4FE4S_FER_2"/>
    <property type="match status" value="2"/>
</dbReference>
<dbReference type="PROSITE" id="PS00198">
    <property type="entry name" value="4FE4S_FER_1"/>
    <property type="match status" value="1"/>
</dbReference>
<dbReference type="Gene3D" id="3.30.70.20">
    <property type="match status" value="2"/>
</dbReference>
<keyword evidence="9" id="KW-1185">Reference proteome</keyword>
<evidence type="ECO:0000256" key="5">
    <source>
        <dbReference type="ARBA" id="ARBA00023004"/>
    </source>
</evidence>
<dbReference type="InterPro" id="IPR017896">
    <property type="entry name" value="4Fe4S_Fe-S-bd"/>
</dbReference>
<evidence type="ECO:0000256" key="6">
    <source>
        <dbReference type="ARBA" id="ARBA00023014"/>
    </source>
</evidence>
<gene>
    <name evidence="8" type="ORF">KCX82_00990</name>
</gene>
<dbReference type="GO" id="GO:0046872">
    <property type="term" value="F:metal ion binding"/>
    <property type="evidence" value="ECO:0007669"/>
    <property type="project" value="UniProtKB-KW"/>
</dbReference>
<keyword evidence="5" id="KW-0408">Iron</keyword>
<feature type="domain" description="4Fe-4S ferredoxin-type" evidence="7">
    <location>
        <begin position="9"/>
        <end position="38"/>
    </location>
</feature>
<evidence type="ECO:0000256" key="1">
    <source>
        <dbReference type="ARBA" id="ARBA00022448"/>
    </source>
</evidence>
<accession>A0A8J8AZQ8</accession>
<dbReference type="SUPFAM" id="SSF54862">
    <property type="entry name" value="4Fe-4S ferredoxins"/>
    <property type="match status" value="1"/>
</dbReference>
<keyword evidence="2" id="KW-0004">4Fe-4S</keyword>
<keyword evidence="3" id="KW-0479">Metal-binding</keyword>
<keyword evidence="1" id="KW-0813">Transport</keyword>
<dbReference type="EMBL" id="JAGSND010000001">
    <property type="protein sequence ID" value="MBR0596439.1"/>
    <property type="molecule type" value="Genomic_DNA"/>
</dbReference>
<dbReference type="AlphaFoldDB" id="A0A8J8AZQ8"/>
<sequence>MAVENTRIEKAFIDPTKCIGCGACILHCPAQAIYMMPRWVSYVNQEKCMGCGKCVELCHRNAPSLYQTNK</sequence>
<reference evidence="8" key="1">
    <citation type="submission" date="2021-04" db="EMBL/GenBank/DDBJ databases">
        <title>Sinoanaerobacter chloroacetimidivorans sp. nov., an obligate anaerobic bacterium isolated from anaerobic sludge.</title>
        <authorList>
            <person name="Bao Y."/>
        </authorList>
    </citation>
    <scope>NUCLEOTIDE SEQUENCE</scope>
    <source>
        <strain evidence="8">BAD-6</strain>
    </source>
</reference>
<evidence type="ECO:0000256" key="3">
    <source>
        <dbReference type="ARBA" id="ARBA00022723"/>
    </source>
</evidence>
<keyword evidence="6" id="KW-0411">Iron-sulfur</keyword>
<comment type="caution">
    <text evidence="8">The sequence shown here is derived from an EMBL/GenBank/DDBJ whole genome shotgun (WGS) entry which is preliminary data.</text>
</comment>
<evidence type="ECO:0000256" key="4">
    <source>
        <dbReference type="ARBA" id="ARBA00022982"/>
    </source>
</evidence>
<dbReference type="PANTHER" id="PTHR42859:SF10">
    <property type="entry name" value="DIMETHYLSULFOXIDE REDUCTASE CHAIN B"/>
    <property type="match status" value="1"/>
</dbReference>
<feature type="domain" description="4Fe-4S ferredoxin-type" evidence="7">
    <location>
        <begin position="39"/>
        <end position="68"/>
    </location>
</feature>
<organism evidence="8 9">
    <name type="scientific">Sinanaerobacter chloroacetimidivorans</name>
    <dbReference type="NCBI Taxonomy" id="2818044"/>
    <lineage>
        <taxon>Bacteria</taxon>
        <taxon>Bacillati</taxon>
        <taxon>Bacillota</taxon>
        <taxon>Clostridia</taxon>
        <taxon>Peptostreptococcales</taxon>
        <taxon>Anaerovoracaceae</taxon>
        <taxon>Sinanaerobacter</taxon>
    </lineage>
</organism>
<evidence type="ECO:0000259" key="7">
    <source>
        <dbReference type="PROSITE" id="PS51379"/>
    </source>
</evidence>
<evidence type="ECO:0000313" key="9">
    <source>
        <dbReference type="Proteomes" id="UP000675664"/>
    </source>
</evidence>
<evidence type="ECO:0000256" key="2">
    <source>
        <dbReference type="ARBA" id="ARBA00022485"/>
    </source>
</evidence>
<name>A0A8J8AZQ8_9FIRM</name>
<reference evidence="8" key="2">
    <citation type="submission" date="2021-04" db="EMBL/GenBank/DDBJ databases">
        <authorList>
            <person name="Liu J."/>
        </authorList>
    </citation>
    <scope>NUCLEOTIDE SEQUENCE</scope>
    <source>
        <strain evidence="8">BAD-6</strain>
    </source>
</reference>